<comment type="caution">
    <text evidence="1">The sequence shown here is derived from an EMBL/GenBank/DDBJ whole genome shotgun (WGS) entry which is preliminary data.</text>
</comment>
<sequence>LEHYGKDLTEEELRTYANMMTIPIDLSSEANNADDIFDSYEPQSKQTSSKGRENMNFEVSNIVDEVLEIGNDNN</sequence>
<keyword evidence="2" id="KW-1185">Reference proteome</keyword>
<evidence type="ECO:0000313" key="1">
    <source>
        <dbReference type="EMBL" id="CAG8489097.1"/>
    </source>
</evidence>
<accession>A0A9N8WM26</accession>
<proteinExistence type="predicted"/>
<feature type="non-terminal residue" evidence="1">
    <location>
        <position position="74"/>
    </location>
</feature>
<reference evidence="1" key="1">
    <citation type="submission" date="2021-06" db="EMBL/GenBank/DDBJ databases">
        <authorList>
            <person name="Kallberg Y."/>
            <person name="Tangrot J."/>
            <person name="Rosling A."/>
        </authorList>
    </citation>
    <scope>NUCLEOTIDE SEQUENCE</scope>
    <source>
        <strain evidence="1">IN212</strain>
    </source>
</reference>
<name>A0A9N8WM26_9GLOM</name>
<protein>
    <submittedName>
        <fullName evidence="1">3051_t:CDS:1</fullName>
    </submittedName>
</protein>
<dbReference type="EMBL" id="CAJVPZ010001310">
    <property type="protein sequence ID" value="CAG8489097.1"/>
    <property type="molecule type" value="Genomic_DNA"/>
</dbReference>
<organism evidence="1 2">
    <name type="scientific">Racocetra fulgida</name>
    <dbReference type="NCBI Taxonomy" id="60492"/>
    <lineage>
        <taxon>Eukaryota</taxon>
        <taxon>Fungi</taxon>
        <taxon>Fungi incertae sedis</taxon>
        <taxon>Mucoromycota</taxon>
        <taxon>Glomeromycotina</taxon>
        <taxon>Glomeromycetes</taxon>
        <taxon>Diversisporales</taxon>
        <taxon>Gigasporaceae</taxon>
        <taxon>Racocetra</taxon>
    </lineage>
</organism>
<dbReference type="AlphaFoldDB" id="A0A9N8WM26"/>
<dbReference type="OrthoDB" id="2441009at2759"/>
<dbReference type="Proteomes" id="UP000789396">
    <property type="component" value="Unassembled WGS sequence"/>
</dbReference>
<gene>
    <name evidence="1" type="ORF">RFULGI_LOCUS1895</name>
</gene>
<evidence type="ECO:0000313" key="2">
    <source>
        <dbReference type="Proteomes" id="UP000789396"/>
    </source>
</evidence>